<dbReference type="PROSITE" id="PS51257">
    <property type="entry name" value="PROKAR_LIPOPROTEIN"/>
    <property type="match status" value="1"/>
</dbReference>
<dbReference type="Proteomes" id="UP001283361">
    <property type="component" value="Unassembled WGS sequence"/>
</dbReference>
<dbReference type="AlphaFoldDB" id="A0AAE1BAB3"/>
<sequence>MKPLVLYAADKVTTATNNLLLCLSSASCIVSPAPEHSVKKQLLHALDGTGKVDLLQQWLVMFTDGKRSASTKSRKPVEYLTRQL</sequence>
<keyword evidence="2" id="KW-1185">Reference proteome</keyword>
<dbReference type="EMBL" id="JAWDGP010000226">
    <property type="protein sequence ID" value="KAK3802568.1"/>
    <property type="molecule type" value="Genomic_DNA"/>
</dbReference>
<reference evidence="1" key="1">
    <citation type="journal article" date="2023" name="G3 (Bethesda)">
        <title>A reference genome for the long-term kleptoplast-retaining sea slug Elysia crispata morphotype clarki.</title>
        <authorList>
            <person name="Eastman K.E."/>
            <person name="Pendleton A.L."/>
            <person name="Shaikh M.A."/>
            <person name="Suttiyut T."/>
            <person name="Ogas R."/>
            <person name="Tomko P."/>
            <person name="Gavelis G."/>
            <person name="Widhalm J.R."/>
            <person name="Wisecaver J.H."/>
        </authorList>
    </citation>
    <scope>NUCLEOTIDE SEQUENCE</scope>
    <source>
        <strain evidence="1">ECLA1</strain>
    </source>
</reference>
<gene>
    <name evidence="1" type="ORF">RRG08_032468</name>
</gene>
<proteinExistence type="predicted"/>
<protein>
    <submittedName>
        <fullName evidence="1">Uncharacterized protein</fullName>
    </submittedName>
</protein>
<evidence type="ECO:0000313" key="2">
    <source>
        <dbReference type="Proteomes" id="UP001283361"/>
    </source>
</evidence>
<comment type="caution">
    <text evidence="1">The sequence shown here is derived from an EMBL/GenBank/DDBJ whole genome shotgun (WGS) entry which is preliminary data.</text>
</comment>
<evidence type="ECO:0000313" key="1">
    <source>
        <dbReference type="EMBL" id="KAK3802568.1"/>
    </source>
</evidence>
<name>A0AAE1BAB3_9GAST</name>
<accession>A0AAE1BAB3</accession>
<organism evidence="1 2">
    <name type="scientific">Elysia crispata</name>
    <name type="common">lettuce slug</name>
    <dbReference type="NCBI Taxonomy" id="231223"/>
    <lineage>
        <taxon>Eukaryota</taxon>
        <taxon>Metazoa</taxon>
        <taxon>Spiralia</taxon>
        <taxon>Lophotrochozoa</taxon>
        <taxon>Mollusca</taxon>
        <taxon>Gastropoda</taxon>
        <taxon>Heterobranchia</taxon>
        <taxon>Euthyneura</taxon>
        <taxon>Panpulmonata</taxon>
        <taxon>Sacoglossa</taxon>
        <taxon>Placobranchoidea</taxon>
        <taxon>Plakobranchidae</taxon>
        <taxon>Elysia</taxon>
    </lineage>
</organism>